<dbReference type="InterPro" id="IPR036860">
    <property type="entry name" value="SH2_dom_sf"/>
</dbReference>
<dbReference type="PANTHER" id="PTHR11801">
    <property type="entry name" value="SIGNAL TRANSDUCER AND ACTIVATOR OF TRANSCRIPTION"/>
    <property type="match status" value="1"/>
</dbReference>
<keyword evidence="5" id="KW-0597">Phosphoprotein</keyword>
<keyword evidence="7" id="KW-0805">Transcription regulation</keyword>
<dbReference type="SUPFAM" id="SSF49417">
    <property type="entry name" value="p53-like transcription factors"/>
    <property type="match status" value="1"/>
</dbReference>
<evidence type="ECO:0000256" key="7">
    <source>
        <dbReference type="ARBA" id="ARBA00023015"/>
    </source>
</evidence>
<dbReference type="Gene3D" id="3.30.505.10">
    <property type="entry name" value="SH2 domain"/>
    <property type="match status" value="1"/>
</dbReference>
<dbReference type="SUPFAM" id="SSF55550">
    <property type="entry name" value="SH2 domain"/>
    <property type="match status" value="1"/>
</dbReference>
<dbReference type="GO" id="GO:0005737">
    <property type="term" value="C:cytoplasm"/>
    <property type="evidence" value="ECO:0007669"/>
    <property type="project" value="UniProtKB-SubCell"/>
</dbReference>
<dbReference type="Pfam" id="PF21354">
    <property type="entry name" value="STAT_linker"/>
    <property type="match status" value="1"/>
</dbReference>
<evidence type="ECO:0000256" key="4">
    <source>
        <dbReference type="ARBA" id="ARBA00022490"/>
    </source>
</evidence>
<evidence type="ECO:0000256" key="2">
    <source>
        <dbReference type="ARBA" id="ARBA00004496"/>
    </source>
</evidence>
<dbReference type="GO" id="GO:0003700">
    <property type="term" value="F:DNA-binding transcription factor activity"/>
    <property type="evidence" value="ECO:0007669"/>
    <property type="project" value="InterPro"/>
</dbReference>
<reference evidence="15" key="1">
    <citation type="submission" date="2022-11" db="UniProtKB">
        <authorList>
            <consortium name="WormBaseParasite"/>
        </authorList>
    </citation>
    <scope>IDENTIFICATION</scope>
</reference>
<evidence type="ECO:0000256" key="11">
    <source>
        <dbReference type="ARBA" id="ARBA00023242"/>
    </source>
</evidence>
<evidence type="ECO:0000256" key="1">
    <source>
        <dbReference type="ARBA" id="ARBA00004123"/>
    </source>
</evidence>
<keyword evidence="11" id="KW-0539">Nucleus</keyword>
<name>A0A914UVX8_9BILA</name>
<evidence type="ECO:0000256" key="10">
    <source>
        <dbReference type="ARBA" id="ARBA00023163"/>
    </source>
</evidence>
<dbReference type="Gene3D" id="1.10.238.10">
    <property type="entry name" value="EF-hand"/>
    <property type="match status" value="1"/>
</dbReference>
<evidence type="ECO:0000256" key="8">
    <source>
        <dbReference type="ARBA" id="ARBA00023125"/>
    </source>
</evidence>
<evidence type="ECO:0000259" key="13">
    <source>
        <dbReference type="PROSITE" id="PS50001"/>
    </source>
</evidence>
<accession>A0A914UVX8</accession>
<dbReference type="Pfam" id="PF02864">
    <property type="entry name" value="STAT_bind"/>
    <property type="match status" value="1"/>
</dbReference>
<dbReference type="InterPro" id="IPR000980">
    <property type="entry name" value="SH2"/>
</dbReference>
<dbReference type="InterPro" id="IPR013801">
    <property type="entry name" value="STAT_TF_DNA-bd"/>
</dbReference>
<sequence>MDYSAAFFPPYPIHLLEKILAENLDSLHQWLPTLVMNLEGTVISLNERKEQIFNNKQQFTNQQKLCQIGENNERTIDTILQQLTLSSLLVSVQPSPIVRKEKSIKTEVRLLIDAAIASPAVRCRIVSVCDADALQSGRKKCSQLQSQGKIENDETPLIVKDYVLVSQQYDEKEKHLLLKDIGTLKKSNTAECSLVAELKRVILYEVIPSEDLCRTLLGYTETIWVRIETVSLPVVLITGSKRSDQMIDALSTIIWDRAFGDTKQVDWSSLAELLKKTFAYVTGSTDRTLTDQDLQYLRGKLSGNGHTYSYAQFAKDKIVPERKFTFWKYFYSICDVIEKKLLQYWDKGYIMGFSSKEDASKKLGELEKPAFLLRFSDSQLGTLAVIYIKSPATGVTHFLLPAVQPEKTYTIVALLRECEHLQYV</sequence>
<evidence type="ECO:0000256" key="9">
    <source>
        <dbReference type="ARBA" id="ARBA00023159"/>
    </source>
</evidence>
<dbReference type="InterPro" id="IPR008967">
    <property type="entry name" value="p53-like_TF_DNA-bd_sf"/>
</dbReference>
<keyword evidence="10" id="KW-0804">Transcription</keyword>
<evidence type="ECO:0000313" key="14">
    <source>
        <dbReference type="Proteomes" id="UP000887566"/>
    </source>
</evidence>
<dbReference type="WBParaSite" id="PSAMB.scaffold1301size33269.g12295.t1">
    <property type="protein sequence ID" value="PSAMB.scaffold1301size33269.g12295.t1"/>
    <property type="gene ID" value="PSAMB.scaffold1301size33269.g12295"/>
</dbReference>
<evidence type="ECO:0000256" key="12">
    <source>
        <dbReference type="PROSITE-ProRule" id="PRU00191"/>
    </source>
</evidence>
<evidence type="ECO:0000313" key="15">
    <source>
        <dbReference type="WBParaSite" id="PSAMB.scaffold1301size33269.g12295.t1"/>
    </source>
</evidence>
<dbReference type="Gene3D" id="2.60.40.630">
    <property type="entry name" value="STAT transcription factor, DNA-binding domain"/>
    <property type="match status" value="1"/>
</dbReference>
<comment type="subcellular location">
    <subcellularLocation>
        <location evidence="2">Cytoplasm</location>
    </subcellularLocation>
    <subcellularLocation>
        <location evidence="1">Nucleus</location>
    </subcellularLocation>
</comment>
<dbReference type="AlphaFoldDB" id="A0A914UVX8"/>
<keyword evidence="8" id="KW-0238">DNA-binding</keyword>
<keyword evidence="6 12" id="KW-0727">SH2 domain</keyword>
<evidence type="ECO:0000256" key="3">
    <source>
        <dbReference type="ARBA" id="ARBA00005586"/>
    </source>
</evidence>
<feature type="domain" description="SH2" evidence="13">
    <location>
        <begin position="345"/>
        <end position="424"/>
    </location>
</feature>
<dbReference type="Proteomes" id="UP000887566">
    <property type="component" value="Unplaced"/>
</dbReference>
<organism evidence="14 15">
    <name type="scientific">Plectus sambesii</name>
    <dbReference type="NCBI Taxonomy" id="2011161"/>
    <lineage>
        <taxon>Eukaryota</taxon>
        <taxon>Metazoa</taxon>
        <taxon>Ecdysozoa</taxon>
        <taxon>Nematoda</taxon>
        <taxon>Chromadorea</taxon>
        <taxon>Plectida</taxon>
        <taxon>Plectina</taxon>
        <taxon>Plectoidea</taxon>
        <taxon>Plectidae</taxon>
        <taxon>Plectus</taxon>
    </lineage>
</organism>
<keyword evidence="14" id="KW-1185">Reference proteome</keyword>
<proteinExistence type="inferred from homology"/>
<dbReference type="GO" id="GO:0003677">
    <property type="term" value="F:DNA binding"/>
    <property type="evidence" value="ECO:0007669"/>
    <property type="project" value="UniProtKB-KW"/>
</dbReference>
<evidence type="ECO:0000256" key="6">
    <source>
        <dbReference type="ARBA" id="ARBA00022999"/>
    </source>
</evidence>
<dbReference type="GO" id="GO:0005634">
    <property type="term" value="C:nucleus"/>
    <property type="evidence" value="ECO:0007669"/>
    <property type="project" value="UniProtKB-SubCell"/>
</dbReference>
<dbReference type="InterPro" id="IPR001217">
    <property type="entry name" value="STAT"/>
</dbReference>
<dbReference type="InterPro" id="IPR012345">
    <property type="entry name" value="STAT_TF_DNA-bd_N"/>
</dbReference>
<dbReference type="GO" id="GO:0007165">
    <property type="term" value="P:signal transduction"/>
    <property type="evidence" value="ECO:0007669"/>
    <property type="project" value="InterPro"/>
</dbReference>
<protein>
    <submittedName>
        <fullName evidence="15">SH2 domain-containing protein</fullName>
    </submittedName>
</protein>
<evidence type="ECO:0000256" key="5">
    <source>
        <dbReference type="ARBA" id="ARBA00022553"/>
    </source>
</evidence>
<dbReference type="InterPro" id="IPR048988">
    <property type="entry name" value="STAT_linker"/>
</dbReference>
<keyword evidence="9" id="KW-0010">Activator</keyword>
<comment type="similarity">
    <text evidence="3">Belongs to the transcription factor STAT family.</text>
</comment>
<keyword evidence="4" id="KW-0963">Cytoplasm</keyword>
<dbReference type="PROSITE" id="PS50001">
    <property type="entry name" value="SH2"/>
    <property type="match status" value="1"/>
</dbReference>